<protein>
    <submittedName>
        <fullName evidence="1">Uncharacterized protein</fullName>
    </submittedName>
</protein>
<keyword evidence="2" id="KW-1185">Reference proteome</keyword>
<reference evidence="1" key="1">
    <citation type="submission" date="2020-06" db="EMBL/GenBank/DDBJ databases">
        <title>WGS assembly of Ceratodon purpureus strain R40.</title>
        <authorList>
            <person name="Carey S.B."/>
            <person name="Jenkins J."/>
            <person name="Shu S."/>
            <person name="Lovell J.T."/>
            <person name="Sreedasyam A."/>
            <person name="Maumus F."/>
            <person name="Tiley G.P."/>
            <person name="Fernandez-Pozo N."/>
            <person name="Barry K."/>
            <person name="Chen C."/>
            <person name="Wang M."/>
            <person name="Lipzen A."/>
            <person name="Daum C."/>
            <person name="Saski C.A."/>
            <person name="Payton A.C."/>
            <person name="Mcbreen J.C."/>
            <person name="Conrad R.E."/>
            <person name="Kollar L.M."/>
            <person name="Olsson S."/>
            <person name="Huttunen S."/>
            <person name="Landis J.B."/>
            <person name="Wickett N.J."/>
            <person name="Johnson M.G."/>
            <person name="Rensing S.A."/>
            <person name="Grimwood J."/>
            <person name="Schmutz J."/>
            <person name="Mcdaniel S.F."/>
        </authorList>
    </citation>
    <scope>NUCLEOTIDE SEQUENCE</scope>
    <source>
        <strain evidence="1">R40</strain>
    </source>
</reference>
<comment type="caution">
    <text evidence="1">The sequence shown here is derived from an EMBL/GenBank/DDBJ whole genome shotgun (WGS) entry which is preliminary data.</text>
</comment>
<accession>A0A8T0HV71</accession>
<evidence type="ECO:0000313" key="1">
    <source>
        <dbReference type="EMBL" id="KAG0574358.1"/>
    </source>
</evidence>
<dbReference type="Proteomes" id="UP000822688">
    <property type="component" value="Chromosome V"/>
</dbReference>
<proteinExistence type="predicted"/>
<dbReference type="AlphaFoldDB" id="A0A8T0HV71"/>
<name>A0A8T0HV71_CERPU</name>
<gene>
    <name evidence="1" type="ORF">KC19_VG256800</name>
</gene>
<sequence length="106" mass="11753">MNEAENVDLEDLTLVLRQAHHLISAVKGEAMTLTRLDVIGVKTFVEQETVVVTHQTTLMSNMMVARIGGRALLDSTYLVLLNLAHLQGIMNSGSRHPKLHNIVRDP</sequence>
<dbReference type="EMBL" id="CM026426">
    <property type="protein sequence ID" value="KAG0574358.1"/>
    <property type="molecule type" value="Genomic_DNA"/>
</dbReference>
<organism evidence="1 2">
    <name type="scientific">Ceratodon purpureus</name>
    <name type="common">Fire moss</name>
    <name type="synonym">Dicranum purpureum</name>
    <dbReference type="NCBI Taxonomy" id="3225"/>
    <lineage>
        <taxon>Eukaryota</taxon>
        <taxon>Viridiplantae</taxon>
        <taxon>Streptophyta</taxon>
        <taxon>Embryophyta</taxon>
        <taxon>Bryophyta</taxon>
        <taxon>Bryophytina</taxon>
        <taxon>Bryopsida</taxon>
        <taxon>Dicranidae</taxon>
        <taxon>Pseudoditrichales</taxon>
        <taxon>Ditrichaceae</taxon>
        <taxon>Ceratodon</taxon>
    </lineage>
</organism>
<evidence type="ECO:0000313" key="2">
    <source>
        <dbReference type="Proteomes" id="UP000822688"/>
    </source>
</evidence>